<dbReference type="Pfam" id="PF21841">
    <property type="entry name" value="DUF6900"/>
    <property type="match status" value="1"/>
</dbReference>
<dbReference type="Proteomes" id="UP000217343">
    <property type="component" value="Chromosome"/>
</dbReference>
<reference evidence="3 4" key="1">
    <citation type="submission" date="2017-06" db="EMBL/GenBank/DDBJ databases">
        <title>Sequencing and comparative analysis of myxobacterial genomes.</title>
        <authorList>
            <person name="Rupp O."/>
            <person name="Goesmann A."/>
            <person name="Sogaard-Andersen L."/>
        </authorList>
    </citation>
    <scope>NUCLEOTIDE SEQUENCE [LARGE SCALE GENOMIC DNA]</scope>
    <source>
        <strain evidence="3 4">DSM 14697</strain>
    </source>
</reference>
<dbReference type="EMBL" id="CP022203">
    <property type="protein sequence ID" value="ATB45932.1"/>
    <property type="molecule type" value="Genomic_DNA"/>
</dbReference>
<dbReference type="OrthoDB" id="7067229at2"/>
<feature type="domain" description="DUF6900" evidence="2">
    <location>
        <begin position="18"/>
        <end position="68"/>
    </location>
</feature>
<evidence type="ECO:0000259" key="2">
    <source>
        <dbReference type="Pfam" id="PF21841"/>
    </source>
</evidence>
<organism evidence="3 4">
    <name type="scientific">Corallococcus macrosporus DSM 14697</name>
    <dbReference type="NCBI Taxonomy" id="1189310"/>
    <lineage>
        <taxon>Bacteria</taxon>
        <taxon>Pseudomonadati</taxon>
        <taxon>Myxococcota</taxon>
        <taxon>Myxococcia</taxon>
        <taxon>Myxococcales</taxon>
        <taxon>Cystobacterineae</taxon>
        <taxon>Myxococcaceae</taxon>
        <taxon>Corallococcus</taxon>
    </lineage>
</organism>
<sequence>MAPRRPHTSATAKPDPALQETFERIARETLNIKTLKTRSSDSLDFHEVAVWRLKEALEAAYQAGLSAASNARSK</sequence>
<dbReference type="KEGG" id="mmas:MYMAC_001520"/>
<name>A0A250JR27_9BACT</name>
<feature type="region of interest" description="Disordered" evidence="1">
    <location>
        <begin position="1"/>
        <end position="20"/>
    </location>
</feature>
<gene>
    <name evidence="3" type="ORF">MYMAC_001520</name>
</gene>
<dbReference type="InterPro" id="IPR054195">
    <property type="entry name" value="DUF6900"/>
</dbReference>
<dbReference type="RefSeq" id="WP_095957582.1">
    <property type="nucleotide sequence ID" value="NZ_CP022203.1"/>
</dbReference>
<evidence type="ECO:0000256" key="1">
    <source>
        <dbReference type="SAM" id="MobiDB-lite"/>
    </source>
</evidence>
<evidence type="ECO:0000313" key="4">
    <source>
        <dbReference type="Proteomes" id="UP000217343"/>
    </source>
</evidence>
<dbReference type="AlphaFoldDB" id="A0A250JR27"/>
<accession>A0A250JR27</accession>
<evidence type="ECO:0000313" key="3">
    <source>
        <dbReference type="EMBL" id="ATB45932.1"/>
    </source>
</evidence>
<protein>
    <recommendedName>
        <fullName evidence="2">DUF6900 domain-containing protein</fullName>
    </recommendedName>
</protein>
<keyword evidence="4" id="KW-1185">Reference proteome</keyword>
<proteinExistence type="predicted"/>